<proteinExistence type="predicted"/>
<evidence type="ECO:0000256" key="1">
    <source>
        <dbReference type="SAM" id="MobiDB-lite"/>
    </source>
</evidence>
<name>A0ABN0P1I8_TRELE</name>
<gene>
    <name evidence="3" type="ORF">HMPREF9193_00358</name>
</gene>
<organism evidence="3 4">
    <name type="scientific">Treponema lecithinolyticum ATCC 700332</name>
    <dbReference type="NCBI Taxonomy" id="1321815"/>
    <lineage>
        <taxon>Bacteria</taxon>
        <taxon>Pseudomonadati</taxon>
        <taxon>Spirochaetota</taxon>
        <taxon>Spirochaetia</taxon>
        <taxon>Spirochaetales</taxon>
        <taxon>Treponemataceae</taxon>
        <taxon>Treponema</taxon>
    </lineage>
</organism>
<protein>
    <recommendedName>
        <fullName evidence="2">DUF4340 domain-containing protein</fullName>
    </recommendedName>
</protein>
<keyword evidence="4" id="KW-1185">Reference proteome</keyword>
<dbReference type="RefSeq" id="WP_021686759.1">
    <property type="nucleotide sequence ID" value="NZ_KI260561.1"/>
</dbReference>
<accession>A0ABN0P1I8</accession>
<reference evidence="3 4" key="1">
    <citation type="submission" date="2013-08" db="EMBL/GenBank/DDBJ databases">
        <authorList>
            <person name="Weinstock G."/>
            <person name="Sodergren E."/>
            <person name="Wylie T."/>
            <person name="Fulton L."/>
            <person name="Fulton R."/>
            <person name="Fronick C."/>
            <person name="O'Laughlin M."/>
            <person name="Godfrey J."/>
            <person name="Miner T."/>
            <person name="Herter B."/>
            <person name="Appelbaum E."/>
            <person name="Cordes M."/>
            <person name="Lek S."/>
            <person name="Wollam A."/>
            <person name="Pepin K.H."/>
            <person name="Palsikar V.B."/>
            <person name="Mitreva M."/>
            <person name="Wilson R.K."/>
        </authorList>
    </citation>
    <scope>NUCLEOTIDE SEQUENCE [LARGE SCALE GENOMIC DNA]</scope>
    <source>
        <strain evidence="3 4">ATCC 700332</strain>
    </source>
</reference>
<feature type="compositionally biased region" description="Polar residues" evidence="1">
    <location>
        <begin position="183"/>
        <end position="214"/>
    </location>
</feature>
<feature type="compositionally biased region" description="Basic and acidic residues" evidence="1">
    <location>
        <begin position="163"/>
        <end position="178"/>
    </location>
</feature>
<sequence length="214" mass="23292">MNTRKIILLAVIAVLALTYTFQLIRSGKNAVRDLVLKEQADLISVVKADGSSYTLSKKDGEWFLAENVKAESYVSERIADNVQKVRVLGTVSAESRQKTAAERFGFDEKNLITVTAAKNGKTLRTLYIGKTAETSAQTYIRIDKDEAVLLASSDLRAVFDRSEEELTAKENENDKTADADESMSANEPGQSADNGVSSMNGITDLTESGVSAEK</sequence>
<comment type="caution">
    <text evidence="3">The sequence shown here is derived from an EMBL/GenBank/DDBJ whole genome shotgun (WGS) entry which is preliminary data.</text>
</comment>
<dbReference type="EMBL" id="AWVH01000005">
    <property type="protein sequence ID" value="ERJ94386.1"/>
    <property type="molecule type" value="Genomic_DNA"/>
</dbReference>
<feature type="region of interest" description="Disordered" evidence="1">
    <location>
        <begin position="163"/>
        <end position="214"/>
    </location>
</feature>
<dbReference type="Pfam" id="PF14238">
    <property type="entry name" value="DUF4340"/>
    <property type="match status" value="1"/>
</dbReference>
<evidence type="ECO:0000313" key="3">
    <source>
        <dbReference type="EMBL" id="ERJ94386.1"/>
    </source>
</evidence>
<dbReference type="InterPro" id="IPR025641">
    <property type="entry name" value="DUF4340"/>
</dbReference>
<dbReference type="Proteomes" id="UP000016649">
    <property type="component" value="Unassembled WGS sequence"/>
</dbReference>
<evidence type="ECO:0000313" key="4">
    <source>
        <dbReference type="Proteomes" id="UP000016649"/>
    </source>
</evidence>
<feature type="domain" description="DUF4340" evidence="2">
    <location>
        <begin position="65"/>
        <end position="169"/>
    </location>
</feature>
<evidence type="ECO:0000259" key="2">
    <source>
        <dbReference type="Pfam" id="PF14238"/>
    </source>
</evidence>